<dbReference type="Pfam" id="PF02653">
    <property type="entry name" value="BPD_transp_2"/>
    <property type="match status" value="1"/>
</dbReference>
<evidence type="ECO:0000256" key="3">
    <source>
        <dbReference type="ARBA" id="ARBA00022692"/>
    </source>
</evidence>
<evidence type="ECO:0000256" key="1">
    <source>
        <dbReference type="ARBA" id="ARBA00004651"/>
    </source>
</evidence>
<keyword evidence="5 6" id="KW-0472">Membrane</keyword>
<name>X1F1S8_9ZZZZ</name>
<organism evidence="7">
    <name type="scientific">marine sediment metagenome</name>
    <dbReference type="NCBI Taxonomy" id="412755"/>
    <lineage>
        <taxon>unclassified sequences</taxon>
        <taxon>metagenomes</taxon>
        <taxon>ecological metagenomes</taxon>
    </lineage>
</organism>
<keyword evidence="2" id="KW-1003">Cell membrane</keyword>
<keyword evidence="4 6" id="KW-1133">Transmembrane helix</keyword>
<dbReference type="PANTHER" id="PTHR30482:SF10">
    <property type="entry name" value="HIGH-AFFINITY BRANCHED-CHAIN AMINO ACID TRANSPORT PROTEIN BRAE"/>
    <property type="match status" value="1"/>
</dbReference>
<evidence type="ECO:0000256" key="4">
    <source>
        <dbReference type="ARBA" id="ARBA00022989"/>
    </source>
</evidence>
<reference evidence="7" key="1">
    <citation type="journal article" date="2014" name="Front. Microbiol.">
        <title>High frequency of phylogenetically diverse reductive dehalogenase-homologous genes in deep subseafloor sedimentary metagenomes.</title>
        <authorList>
            <person name="Kawai M."/>
            <person name="Futagami T."/>
            <person name="Toyoda A."/>
            <person name="Takaki Y."/>
            <person name="Nishi S."/>
            <person name="Hori S."/>
            <person name="Arai W."/>
            <person name="Tsubouchi T."/>
            <person name="Morono Y."/>
            <person name="Uchiyama I."/>
            <person name="Ito T."/>
            <person name="Fujiyama A."/>
            <person name="Inagaki F."/>
            <person name="Takami H."/>
        </authorList>
    </citation>
    <scope>NUCLEOTIDE SEQUENCE</scope>
    <source>
        <strain evidence="7">Expedition CK06-06</strain>
    </source>
</reference>
<keyword evidence="3 6" id="KW-0812">Transmembrane</keyword>
<evidence type="ECO:0000256" key="5">
    <source>
        <dbReference type="ARBA" id="ARBA00023136"/>
    </source>
</evidence>
<dbReference type="EMBL" id="BARU01005612">
    <property type="protein sequence ID" value="GAH38882.1"/>
    <property type="molecule type" value="Genomic_DNA"/>
</dbReference>
<feature type="transmembrane region" description="Helical" evidence="6">
    <location>
        <begin position="61"/>
        <end position="81"/>
    </location>
</feature>
<proteinExistence type="predicted"/>
<feature type="transmembrane region" description="Helical" evidence="6">
    <location>
        <begin position="36"/>
        <end position="54"/>
    </location>
</feature>
<dbReference type="GO" id="GO:0015658">
    <property type="term" value="F:branched-chain amino acid transmembrane transporter activity"/>
    <property type="evidence" value="ECO:0007669"/>
    <property type="project" value="InterPro"/>
</dbReference>
<evidence type="ECO:0000256" key="6">
    <source>
        <dbReference type="SAM" id="Phobius"/>
    </source>
</evidence>
<evidence type="ECO:0000256" key="2">
    <source>
        <dbReference type="ARBA" id="ARBA00022475"/>
    </source>
</evidence>
<dbReference type="AlphaFoldDB" id="X1F1S8"/>
<comment type="caution">
    <text evidence="7">The sequence shown here is derived from an EMBL/GenBank/DDBJ whole genome shotgun (WGS) entry which is preliminary data.</text>
</comment>
<feature type="transmembrane region" description="Helical" evidence="6">
    <location>
        <begin position="107"/>
        <end position="129"/>
    </location>
</feature>
<feature type="non-terminal residue" evidence="7">
    <location>
        <position position="134"/>
    </location>
</feature>
<feature type="transmembrane region" description="Helical" evidence="6">
    <location>
        <begin position="12"/>
        <end position="30"/>
    </location>
</feature>
<dbReference type="InterPro" id="IPR001851">
    <property type="entry name" value="ABC_transp_permease"/>
</dbReference>
<protein>
    <submittedName>
        <fullName evidence="7">Uncharacterized protein</fullName>
    </submittedName>
</protein>
<evidence type="ECO:0000313" key="7">
    <source>
        <dbReference type="EMBL" id="GAH38882.1"/>
    </source>
</evidence>
<comment type="subcellular location">
    <subcellularLocation>
        <location evidence="1">Cell membrane</location>
        <topology evidence="1">Multi-pass membrane protein</topology>
    </subcellularLocation>
</comment>
<dbReference type="InterPro" id="IPR043428">
    <property type="entry name" value="LivM-like"/>
</dbReference>
<dbReference type="GO" id="GO:0005886">
    <property type="term" value="C:plasma membrane"/>
    <property type="evidence" value="ECO:0007669"/>
    <property type="project" value="UniProtKB-SubCell"/>
</dbReference>
<gene>
    <name evidence="7" type="ORF">S03H2_10960</name>
</gene>
<sequence>MKLDNRKKQRLNIIAVVGFILLVSWAQITWNPFFTRLANVCAIYVIAAVSINLINGYSGQFSLGHAGFMAIGAYASALLYMSPELKEVNYFITPIIWPLSVIQIPFFPAWIIGGLVAALAGFIIGIPCLRVRGD</sequence>
<accession>X1F1S8</accession>
<dbReference type="PANTHER" id="PTHR30482">
    <property type="entry name" value="HIGH-AFFINITY BRANCHED-CHAIN AMINO ACID TRANSPORT SYSTEM PERMEASE"/>
    <property type="match status" value="1"/>
</dbReference>